<accession>A0A840F9E6</accession>
<gene>
    <name evidence="2" type="ORF">GGQ80_002506</name>
</gene>
<feature type="compositionally biased region" description="Basic and acidic residues" evidence="1">
    <location>
        <begin position="10"/>
        <end position="26"/>
    </location>
</feature>
<proteinExistence type="predicted"/>
<dbReference type="RefSeq" id="WP_183985264.1">
    <property type="nucleotide sequence ID" value="NZ_JACIEV010000007.1"/>
</dbReference>
<dbReference type="AlphaFoldDB" id="A0A840F9E6"/>
<comment type="caution">
    <text evidence="2">The sequence shown here is derived from an EMBL/GenBank/DDBJ whole genome shotgun (WGS) entry which is preliminary data.</text>
</comment>
<dbReference type="Proteomes" id="UP000529795">
    <property type="component" value="Unassembled WGS sequence"/>
</dbReference>
<keyword evidence="3" id="KW-1185">Reference proteome</keyword>
<evidence type="ECO:0000256" key="1">
    <source>
        <dbReference type="SAM" id="MobiDB-lite"/>
    </source>
</evidence>
<reference evidence="2 3" key="1">
    <citation type="submission" date="2020-08" db="EMBL/GenBank/DDBJ databases">
        <title>Genomic Encyclopedia of Type Strains, Phase IV (KMG-IV): sequencing the most valuable type-strain genomes for metagenomic binning, comparative biology and taxonomic classification.</title>
        <authorList>
            <person name="Goeker M."/>
        </authorList>
    </citation>
    <scope>NUCLEOTIDE SEQUENCE [LARGE SCALE GENOMIC DNA]</scope>
    <source>
        <strain evidence="2 3">YC6723</strain>
    </source>
</reference>
<name>A0A840F9E6_9SPHN</name>
<dbReference type="EMBL" id="JACIEV010000007">
    <property type="protein sequence ID" value="MBB4154590.1"/>
    <property type="molecule type" value="Genomic_DNA"/>
</dbReference>
<evidence type="ECO:0000313" key="3">
    <source>
        <dbReference type="Proteomes" id="UP000529795"/>
    </source>
</evidence>
<organism evidence="2 3">
    <name type="scientific">Sphingomonas jinjuensis</name>
    <dbReference type="NCBI Taxonomy" id="535907"/>
    <lineage>
        <taxon>Bacteria</taxon>
        <taxon>Pseudomonadati</taxon>
        <taxon>Pseudomonadota</taxon>
        <taxon>Alphaproteobacteria</taxon>
        <taxon>Sphingomonadales</taxon>
        <taxon>Sphingomonadaceae</taxon>
        <taxon>Sphingomonas</taxon>
    </lineage>
</organism>
<protein>
    <submittedName>
        <fullName evidence="2">Uncharacterized protein</fullName>
    </submittedName>
</protein>
<feature type="region of interest" description="Disordered" evidence="1">
    <location>
        <begin position="1"/>
        <end position="53"/>
    </location>
</feature>
<sequence>MTKQSNKPGGDFRDDGKVRDAGDEQAVKNQGQVKPEDYPDPASGDLVTGTMKE</sequence>
<evidence type="ECO:0000313" key="2">
    <source>
        <dbReference type="EMBL" id="MBB4154590.1"/>
    </source>
</evidence>